<feature type="region of interest" description="Disordered" evidence="1">
    <location>
        <begin position="1"/>
        <end position="20"/>
    </location>
</feature>
<protein>
    <recommendedName>
        <fullName evidence="5">Polysaccharide deacetylase</fullName>
    </recommendedName>
</protein>
<dbReference type="Proteomes" id="UP000033514">
    <property type="component" value="Unassembled WGS sequence"/>
</dbReference>
<dbReference type="SUPFAM" id="SSF88713">
    <property type="entry name" value="Glycoside hydrolase/deacetylase"/>
    <property type="match status" value="1"/>
</dbReference>
<gene>
    <name evidence="3" type="ORF">VW35_10735</name>
</gene>
<dbReference type="STRING" id="361041.VW35_10735"/>
<dbReference type="PANTHER" id="PTHR30105">
    <property type="entry name" value="UNCHARACTERIZED YIBQ-RELATED"/>
    <property type="match status" value="1"/>
</dbReference>
<dbReference type="InterPro" id="IPR011330">
    <property type="entry name" value="Glyco_hydro/deAcase_b/a-brl"/>
</dbReference>
<proteinExistence type="predicted"/>
<dbReference type="Gene3D" id="3.20.20.370">
    <property type="entry name" value="Glycoside hydrolase/deacetylase"/>
    <property type="match status" value="1"/>
</dbReference>
<keyword evidence="2" id="KW-1133">Transmembrane helix</keyword>
<name>A0A0F5L9I8_9HYPH</name>
<dbReference type="PANTHER" id="PTHR30105:SF2">
    <property type="entry name" value="DIVERGENT POLYSACCHARIDE DEACETYLASE SUPERFAMILY"/>
    <property type="match status" value="1"/>
</dbReference>
<feature type="transmembrane region" description="Helical" evidence="2">
    <location>
        <begin position="27"/>
        <end position="48"/>
    </location>
</feature>
<keyword evidence="2" id="KW-0472">Membrane</keyword>
<dbReference type="EMBL" id="LAJG01000021">
    <property type="protein sequence ID" value="KKB78935.1"/>
    <property type="molecule type" value="Genomic_DNA"/>
</dbReference>
<sequence>MANDLSTPLTGRKQRAKRTLGRPHLPIARILFGLIALGAIGVAARLVLVDDPMGGRPSQEAGIVNNQIGNSVADNTASGPATITADPGEFPAGGSITTLPGPGVTGASPEAPPATNEFGLVADLTEETANGPIPRMSGTGETPFAAYKYQFDAASAGAGPKIALIVTGLGINEQGSLDAIAQLPDLVTLAFAPYGKALVQTVTAARGGGHEVMLEVPLEPFDYPQNDPGPHTLLTGEAPRQNLEKLFWLMARFGGYFGLINNMGARFTASSGDFSPIMEELGARGLGYIDDGSSNRSVSEQLASANKVPYARASVLIDANPARASILSALDSLEAEALEHGSAIGIVSALPISIQTISEWSAELDGKGIALVPASALMQ</sequence>
<evidence type="ECO:0008006" key="5">
    <source>
        <dbReference type="Google" id="ProtNLM"/>
    </source>
</evidence>
<dbReference type="Pfam" id="PF04748">
    <property type="entry name" value="Polysacc_deac_2"/>
    <property type="match status" value="1"/>
</dbReference>
<keyword evidence="2" id="KW-0812">Transmembrane</keyword>
<dbReference type="AlphaFoldDB" id="A0A0F5L9I8"/>
<evidence type="ECO:0000313" key="3">
    <source>
        <dbReference type="EMBL" id="KKB78935.1"/>
    </source>
</evidence>
<dbReference type="CDD" id="cd10936">
    <property type="entry name" value="CE4_DAC2"/>
    <property type="match status" value="1"/>
</dbReference>
<dbReference type="OrthoDB" id="9784811at2"/>
<reference evidence="3 4" key="1">
    <citation type="submission" date="2015-03" db="EMBL/GenBank/DDBJ databases">
        <authorList>
            <person name="Hassan Y.I."/>
            <person name="Lepp D."/>
            <person name="Zhou T."/>
        </authorList>
    </citation>
    <scope>NUCLEOTIDE SEQUENCE [LARGE SCALE GENOMIC DNA]</scope>
    <source>
        <strain evidence="3 4">GH2-10</strain>
    </source>
</reference>
<accession>A0A0F5L9I8</accession>
<comment type="caution">
    <text evidence="3">The sequence shown here is derived from an EMBL/GenBank/DDBJ whole genome shotgun (WGS) entry which is preliminary data.</text>
</comment>
<dbReference type="PATRIC" id="fig|361041.3.peg.1513"/>
<evidence type="ECO:0000313" key="4">
    <source>
        <dbReference type="Proteomes" id="UP000033514"/>
    </source>
</evidence>
<evidence type="ECO:0000256" key="1">
    <source>
        <dbReference type="SAM" id="MobiDB-lite"/>
    </source>
</evidence>
<organism evidence="3 4">
    <name type="scientific">Devosia soli</name>
    <dbReference type="NCBI Taxonomy" id="361041"/>
    <lineage>
        <taxon>Bacteria</taxon>
        <taxon>Pseudomonadati</taxon>
        <taxon>Pseudomonadota</taxon>
        <taxon>Alphaproteobacteria</taxon>
        <taxon>Hyphomicrobiales</taxon>
        <taxon>Devosiaceae</taxon>
        <taxon>Devosia</taxon>
    </lineage>
</organism>
<keyword evidence="4" id="KW-1185">Reference proteome</keyword>
<dbReference type="InterPro" id="IPR006837">
    <property type="entry name" value="Divergent_DAC"/>
</dbReference>
<evidence type="ECO:0000256" key="2">
    <source>
        <dbReference type="SAM" id="Phobius"/>
    </source>
</evidence>
<dbReference type="RefSeq" id="WP_046143010.1">
    <property type="nucleotide sequence ID" value="NZ_LAJG01000021.1"/>
</dbReference>
<dbReference type="GO" id="GO:0005975">
    <property type="term" value="P:carbohydrate metabolic process"/>
    <property type="evidence" value="ECO:0007669"/>
    <property type="project" value="InterPro"/>
</dbReference>